<accession>A0A9D4L8B5</accession>
<dbReference type="EMBL" id="JAIWYP010000003">
    <property type="protein sequence ID" value="KAH3853880.1"/>
    <property type="molecule type" value="Genomic_DNA"/>
</dbReference>
<reference evidence="1" key="2">
    <citation type="submission" date="2020-11" db="EMBL/GenBank/DDBJ databases">
        <authorList>
            <person name="McCartney M.A."/>
            <person name="Auch B."/>
            <person name="Kono T."/>
            <person name="Mallez S."/>
            <person name="Becker A."/>
            <person name="Gohl D.M."/>
            <person name="Silverstein K.A.T."/>
            <person name="Koren S."/>
            <person name="Bechman K.B."/>
            <person name="Herman A."/>
            <person name="Abrahante J.E."/>
            <person name="Garbe J."/>
        </authorList>
    </citation>
    <scope>NUCLEOTIDE SEQUENCE</scope>
    <source>
        <strain evidence="1">Duluth1</strain>
        <tissue evidence="1">Whole animal</tissue>
    </source>
</reference>
<comment type="caution">
    <text evidence="1">The sequence shown here is derived from an EMBL/GenBank/DDBJ whole genome shotgun (WGS) entry which is preliminary data.</text>
</comment>
<protein>
    <submittedName>
        <fullName evidence="1">Uncharacterized protein</fullName>
    </submittedName>
</protein>
<evidence type="ECO:0000313" key="2">
    <source>
        <dbReference type="Proteomes" id="UP000828390"/>
    </source>
</evidence>
<dbReference type="AlphaFoldDB" id="A0A9D4L8B5"/>
<reference evidence="1" key="1">
    <citation type="journal article" date="2019" name="bioRxiv">
        <title>The Genome of the Zebra Mussel, Dreissena polymorpha: A Resource for Invasive Species Research.</title>
        <authorList>
            <person name="McCartney M.A."/>
            <person name="Auch B."/>
            <person name="Kono T."/>
            <person name="Mallez S."/>
            <person name="Zhang Y."/>
            <person name="Obille A."/>
            <person name="Becker A."/>
            <person name="Abrahante J.E."/>
            <person name="Garbe J."/>
            <person name="Badalamenti J.P."/>
            <person name="Herman A."/>
            <person name="Mangelson H."/>
            <person name="Liachko I."/>
            <person name="Sullivan S."/>
            <person name="Sone E.D."/>
            <person name="Koren S."/>
            <person name="Silverstein K.A.T."/>
            <person name="Beckman K.B."/>
            <person name="Gohl D.M."/>
        </authorList>
    </citation>
    <scope>NUCLEOTIDE SEQUENCE</scope>
    <source>
        <strain evidence="1">Duluth1</strain>
        <tissue evidence="1">Whole animal</tissue>
    </source>
</reference>
<proteinExistence type="predicted"/>
<name>A0A9D4L8B5_DREPO</name>
<dbReference type="Proteomes" id="UP000828390">
    <property type="component" value="Unassembled WGS sequence"/>
</dbReference>
<organism evidence="1 2">
    <name type="scientific">Dreissena polymorpha</name>
    <name type="common">Zebra mussel</name>
    <name type="synonym">Mytilus polymorpha</name>
    <dbReference type="NCBI Taxonomy" id="45954"/>
    <lineage>
        <taxon>Eukaryota</taxon>
        <taxon>Metazoa</taxon>
        <taxon>Spiralia</taxon>
        <taxon>Lophotrochozoa</taxon>
        <taxon>Mollusca</taxon>
        <taxon>Bivalvia</taxon>
        <taxon>Autobranchia</taxon>
        <taxon>Heteroconchia</taxon>
        <taxon>Euheterodonta</taxon>
        <taxon>Imparidentia</taxon>
        <taxon>Neoheterodontei</taxon>
        <taxon>Myida</taxon>
        <taxon>Dreissenoidea</taxon>
        <taxon>Dreissenidae</taxon>
        <taxon>Dreissena</taxon>
    </lineage>
</organism>
<keyword evidence="2" id="KW-1185">Reference proteome</keyword>
<gene>
    <name evidence="1" type="ORF">DPMN_096415</name>
</gene>
<sequence length="54" mass="6268">MGCRRSTSHLDMMNHPQQRLRMVSCSMRMNPYLRTEDDTSVNTALYEDKATQCG</sequence>
<evidence type="ECO:0000313" key="1">
    <source>
        <dbReference type="EMBL" id="KAH3853880.1"/>
    </source>
</evidence>